<feature type="region of interest" description="Disordered" evidence="1">
    <location>
        <begin position="1"/>
        <end position="32"/>
    </location>
</feature>
<organism evidence="4">
    <name type="scientific">Gongylonema pulchrum</name>
    <dbReference type="NCBI Taxonomy" id="637853"/>
    <lineage>
        <taxon>Eukaryota</taxon>
        <taxon>Metazoa</taxon>
        <taxon>Ecdysozoa</taxon>
        <taxon>Nematoda</taxon>
        <taxon>Chromadorea</taxon>
        <taxon>Rhabditida</taxon>
        <taxon>Spirurina</taxon>
        <taxon>Spiruromorpha</taxon>
        <taxon>Spiruroidea</taxon>
        <taxon>Gongylonematidae</taxon>
        <taxon>Gongylonema</taxon>
    </lineage>
</organism>
<sequence length="55" mass="6027">MSGSAAVVSDEVSEPDEDDENRTNVNCNKDATENETLTRFVPSLSSLSSKYLIFN</sequence>
<accession>A0A183D7N8</accession>
<dbReference type="WBParaSite" id="GPUH_0000473601-mRNA-1">
    <property type="protein sequence ID" value="GPUH_0000473601-mRNA-1"/>
    <property type="gene ID" value="GPUH_0000473601"/>
</dbReference>
<feature type="compositionally biased region" description="Acidic residues" evidence="1">
    <location>
        <begin position="11"/>
        <end position="20"/>
    </location>
</feature>
<dbReference type="EMBL" id="UYRT01009266">
    <property type="protein sequence ID" value="VDK46987.1"/>
    <property type="molecule type" value="Genomic_DNA"/>
</dbReference>
<keyword evidence="3" id="KW-1185">Reference proteome</keyword>
<gene>
    <name evidence="2" type="ORF">GPUH_LOCUS4729</name>
</gene>
<reference evidence="4" key="1">
    <citation type="submission" date="2016-06" db="UniProtKB">
        <authorList>
            <consortium name="WormBaseParasite"/>
        </authorList>
    </citation>
    <scope>IDENTIFICATION</scope>
</reference>
<name>A0A183D7N8_9BILA</name>
<evidence type="ECO:0000313" key="3">
    <source>
        <dbReference type="Proteomes" id="UP000271098"/>
    </source>
</evidence>
<protein>
    <submittedName>
        <fullName evidence="4">CTNNB1_binding domain-containing protein</fullName>
    </submittedName>
</protein>
<evidence type="ECO:0000313" key="4">
    <source>
        <dbReference type="WBParaSite" id="GPUH_0000473601-mRNA-1"/>
    </source>
</evidence>
<evidence type="ECO:0000313" key="2">
    <source>
        <dbReference type="EMBL" id="VDK46987.1"/>
    </source>
</evidence>
<reference evidence="2 3" key="2">
    <citation type="submission" date="2018-11" db="EMBL/GenBank/DDBJ databases">
        <authorList>
            <consortium name="Pathogen Informatics"/>
        </authorList>
    </citation>
    <scope>NUCLEOTIDE SEQUENCE [LARGE SCALE GENOMIC DNA]</scope>
</reference>
<evidence type="ECO:0000256" key="1">
    <source>
        <dbReference type="SAM" id="MobiDB-lite"/>
    </source>
</evidence>
<dbReference type="Proteomes" id="UP000271098">
    <property type="component" value="Unassembled WGS sequence"/>
</dbReference>
<feature type="compositionally biased region" description="Polar residues" evidence="1">
    <location>
        <begin position="23"/>
        <end position="32"/>
    </location>
</feature>
<proteinExistence type="predicted"/>
<dbReference type="AlphaFoldDB" id="A0A183D7N8"/>